<keyword evidence="1" id="KW-0472">Membrane</keyword>
<evidence type="ECO:0000313" key="2">
    <source>
        <dbReference type="EMBL" id="RDS79169.1"/>
    </source>
</evidence>
<comment type="caution">
    <text evidence="2">The sequence shown here is derived from an EMBL/GenBank/DDBJ whole genome shotgun (WGS) entry which is preliminary data.</text>
</comment>
<dbReference type="RefSeq" id="WP_115497243.1">
    <property type="nucleotide sequence ID" value="NZ_QRBE01000016.1"/>
</dbReference>
<evidence type="ECO:0000256" key="1">
    <source>
        <dbReference type="SAM" id="Phobius"/>
    </source>
</evidence>
<keyword evidence="1" id="KW-1133">Transmembrane helix</keyword>
<dbReference type="AlphaFoldDB" id="A0A370WSM3"/>
<proteinExistence type="predicted"/>
<reference evidence="2 3" key="1">
    <citation type="submission" date="2018-07" db="EMBL/GenBank/DDBJ databases">
        <title>Dyella monticola sp. nov. and Dyella psychrodurans sp. nov. isolated from monsoon evergreen broad-leaved forest soil of Dinghu Mountain, China.</title>
        <authorList>
            <person name="Gao Z."/>
            <person name="Qiu L."/>
        </authorList>
    </citation>
    <scope>NUCLEOTIDE SEQUENCE [LARGE SCALE GENOMIC DNA]</scope>
    <source>
        <strain evidence="2 3">4G-K06</strain>
    </source>
</reference>
<keyword evidence="1" id="KW-0812">Transmembrane</keyword>
<name>A0A370WSM3_9GAMM</name>
<protein>
    <submittedName>
        <fullName evidence="2">Uncharacterized protein</fullName>
    </submittedName>
</protein>
<gene>
    <name evidence="2" type="ORF">DWU98_19400</name>
</gene>
<keyword evidence="3" id="KW-1185">Reference proteome</keyword>
<dbReference type="Proteomes" id="UP000254258">
    <property type="component" value="Unassembled WGS sequence"/>
</dbReference>
<sequence>MEKFSYASQEKSSFDPDLYPRSYRWRGISAIMARIVIIVVFSCACTSIFRLLEGSGGQPLGEFLEALFQFALLAAFGRSALPLEIELTATSISMIRQFSRTTSIQRQDVVRCDLRQTRWGPRVMIEYRRSGASQVTVTGKTQIYMLPELDWDDEFWNWFDGVPGKRPKPAG</sequence>
<organism evidence="2 3">
    <name type="scientific">Dyella monticola</name>
    <dbReference type="NCBI Taxonomy" id="1927958"/>
    <lineage>
        <taxon>Bacteria</taxon>
        <taxon>Pseudomonadati</taxon>
        <taxon>Pseudomonadota</taxon>
        <taxon>Gammaproteobacteria</taxon>
        <taxon>Lysobacterales</taxon>
        <taxon>Rhodanobacteraceae</taxon>
        <taxon>Dyella</taxon>
    </lineage>
</organism>
<evidence type="ECO:0000313" key="3">
    <source>
        <dbReference type="Proteomes" id="UP000254258"/>
    </source>
</evidence>
<accession>A0A370WSM3</accession>
<feature type="transmembrane region" description="Helical" evidence="1">
    <location>
        <begin position="31"/>
        <end position="51"/>
    </location>
</feature>
<dbReference type="EMBL" id="QRBE01000016">
    <property type="protein sequence ID" value="RDS79169.1"/>
    <property type="molecule type" value="Genomic_DNA"/>
</dbReference>